<dbReference type="PROSITE" id="PS50943">
    <property type="entry name" value="HTH_CROC1"/>
    <property type="match status" value="1"/>
</dbReference>
<evidence type="ECO:0000313" key="3">
    <source>
        <dbReference type="EMBL" id="SHJ86361.1"/>
    </source>
</evidence>
<dbReference type="SMART" id="SM00530">
    <property type="entry name" value="HTH_XRE"/>
    <property type="match status" value="1"/>
</dbReference>
<feature type="domain" description="HTH cro/C1-type" evidence="2">
    <location>
        <begin position="38"/>
        <end position="93"/>
    </location>
</feature>
<gene>
    <name evidence="3" type="ORF">SAMN02745751_03571</name>
</gene>
<dbReference type="Gene3D" id="1.10.260.40">
    <property type="entry name" value="lambda repressor-like DNA-binding domains"/>
    <property type="match status" value="1"/>
</dbReference>
<dbReference type="Proteomes" id="UP000184052">
    <property type="component" value="Unassembled WGS sequence"/>
</dbReference>
<reference evidence="3 4" key="1">
    <citation type="submission" date="2016-11" db="EMBL/GenBank/DDBJ databases">
        <authorList>
            <person name="Jaros S."/>
            <person name="Januszkiewicz K."/>
            <person name="Wedrychowicz H."/>
        </authorList>
    </citation>
    <scope>NUCLEOTIDE SEQUENCE [LARGE SCALE GENOMIC DNA]</scope>
    <source>
        <strain evidence="3 4">DSM 17477</strain>
    </source>
</reference>
<evidence type="ECO:0000259" key="2">
    <source>
        <dbReference type="PROSITE" id="PS50943"/>
    </source>
</evidence>
<dbReference type="PANTHER" id="PTHR46558:SF3">
    <property type="entry name" value="TRANSCRIPTIONAL REGULATOR"/>
    <property type="match status" value="1"/>
</dbReference>
<evidence type="ECO:0000313" key="4">
    <source>
        <dbReference type="Proteomes" id="UP000184052"/>
    </source>
</evidence>
<protein>
    <submittedName>
        <fullName evidence="3">DNA-binding transcriptional regulator, XRE-family HTH domain</fullName>
    </submittedName>
</protein>
<evidence type="ECO:0000256" key="1">
    <source>
        <dbReference type="ARBA" id="ARBA00023125"/>
    </source>
</evidence>
<dbReference type="SUPFAM" id="SSF47413">
    <property type="entry name" value="lambda repressor-like DNA-binding domains"/>
    <property type="match status" value="1"/>
</dbReference>
<organism evidence="3 4">
    <name type="scientific">Dethiosulfatibacter aminovorans DSM 17477</name>
    <dbReference type="NCBI Taxonomy" id="1121476"/>
    <lineage>
        <taxon>Bacteria</taxon>
        <taxon>Bacillati</taxon>
        <taxon>Bacillota</taxon>
        <taxon>Tissierellia</taxon>
        <taxon>Dethiosulfatibacter</taxon>
    </lineage>
</organism>
<accession>A0A1M6MSB3</accession>
<dbReference type="InterPro" id="IPR001387">
    <property type="entry name" value="Cro/C1-type_HTH"/>
</dbReference>
<sequence>MSKVSVKFDEIKAQLMKDEEFKEEYDKLSPRYEVISQIIEARKTMQITQEELARRVGTRKSNISRLESGSYNPSLDFLIKIAKGLGKDIHIEIR</sequence>
<dbReference type="InterPro" id="IPR010982">
    <property type="entry name" value="Lambda_DNA-bd_dom_sf"/>
</dbReference>
<dbReference type="EMBL" id="FQZL01000048">
    <property type="protein sequence ID" value="SHJ86361.1"/>
    <property type="molecule type" value="Genomic_DNA"/>
</dbReference>
<dbReference type="AlphaFoldDB" id="A0A1M6MSB3"/>
<proteinExistence type="predicted"/>
<dbReference type="OrthoDB" id="428540at2"/>
<dbReference type="STRING" id="1121476.SAMN02745751_03571"/>
<keyword evidence="1 3" id="KW-0238">DNA-binding</keyword>
<dbReference type="Pfam" id="PF01381">
    <property type="entry name" value="HTH_3"/>
    <property type="match status" value="1"/>
</dbReference>
<dbReference type="PANTHER" id="PTHR46558">
    <property type="entry name" value="TRACRIPTIONAL REGULATORY PROTEIN-RELATED-RELATED"/>
    <property type="match status" value="1"/>
</dbReference>
<dbReference type="GO" id="GO:0003677">
    <property type="term" value="F:DNA binding"/>
    <property type="evidence" value="ECO:0007669"/>
    <property type="project" value="UniProtKB-KW"/>
</dbReference>
<keyword evidence="4" id="KW-1185">Reference proteome</keyword>
<dbReference type="RefSeq" id="WP_073050988.1">
    <property type="nucleotide sequence ID" value="NZ_FQZL01000048.1"/>
</dbReference>
<name>A0A1M6MSB3_9FIRM</name>
<dbReference type="CDD" id="cd00093">
    <property type="entry name" value="HTH_XRE"/>
    <property type="match status" value="1"/>
</dbReference>